<dbReference type="InterPro" id="IPR053876">
    <property type="entry name" value="Phage_int_M"/>
</dbReference>
<reference evidence="8 9" key="1">
    <citation type="submission" date="2017-11" db="EMBL/GenBank/DDBJ databases">
        <title>Draft Genome Sequence of Methylobacter psychrotolerans Sph1T, an Obligate Methanotroph from Low-Temperature Environments.</title>
        <authorList>
            <person name="Oshkin I.Y."/>
            <person name="Miroshnikov K."/>
            <person name="Belova S.E."/>
            <person name="Korzhenkov A."/>
            <person name="Toshchakov S.V."/>
            <person name="Dedysh S.N."/>
        </authorList>
    </citation>
    <scope>NUCLEOTIDE SEQUENCE [LARGE SCALE GENOMIC DNA]</scope>
    <source>
        <strain evidence="8 9">Sph1</strain>
    </source>
</reference>
<dbReference type="InterPro" id="IPR038488">
    <property type="entry name" value="Integrase_DNA-bd_sf"/>
</dbReference>
<evidence type="ECO:0000256" key="2">
    <source>
        <dbReference type="ARBA" id="ARBA00022908"/>
    </source>
</evidence>
<evidence type="ECO:0000256" key="5">
    <source>
        <dbReference type="PROSITE-ProRule" id="PRU01248"/>
    </source>
</evidence>
<dbReference type="InterPro" id="IPR002104">
    <property type="entry name" value="Integrase_catalytic"/>
</dbReference>
<dbReference type="InterPro" id="IPR013762">
    <property type="entry name" value="Integrase-like_cat_sf"/>
</dbReference>
<dbReference type="InterPro" id="IPR044068">
    <property type="entry name" value="CB"/>
</dbReference>
<dbReference type="Pfam" id="PF13356">
    <property type="entry name" value="Arm-DNA-bind_3"/>
    <property type="match status" value="1"/>
</dbReference>
<dbReference type="AlphaFoldDB" id="A0A2S5CRF4"/>
<sequence length="398" mass="44999">MKRNSKVLTVKKVDSLKEPGYYGDGGNLYLQISGTGSKSWLFIYRREGKKHEIGLGGLFTLSLADAREKAEDYRKQLRKGINPLTEKRKADQARLLAKTKAITFKQCAELFIQKHQHELKNDKHIQQWQNTLRDYAFPFIGDLPVSVIDTALIMDCLNPIWTTKNETASRVRGRIEQVLSWATVSGYRTGDNPARWRGHLDKLLAKPNKVQNTRHHPALPYADMAAFMSELKQQDNLAARCLEFTLLTAARTNETIGATWGEIDLGAKVWTIPAERMKADKEHLVPLSGACLALLEAMQVIKQNDYVFAGGRGGGLSNMAMLKLLERMGRKGLTVHGFRSTFRDWAAETTHHENFVLEMCLAHTIKNQAEAAYRRGDLLEKRLNIMNEWAGFCNGAEE</sequence>
<name>A0A2S5CRF4_9GAMM</name>
<dbReference type="EMBL" id="PGFZ01000001">
    <property type="protein sequence ID" value="POZ53383.1"/>
    <property type="molecule type" value="Genomic_DNA"/>
</dbReference>
<dbReference type="RefSeq" id="WP_103973114.1">
    <property type="nucleotide sequence ID" value="NZ_PGFZ01000001.1"/>
</dbReference>
<dbReference type="PROSITE" id="PS51900">
    <property type="entry name" value="CB"/>
    <property type="match status" value="1"/>
</dbReference>
<keyword evidence="2" id="KW-0229">DNA integration</keyword>
<dbReference type="PANTHER" id="PTHR30629">
    <property type="entry name" value="PROPHAGE INTEGRASE"/>
    <property type="match status" value="1"/>
</dbReference>
<dbReference type="GO" id="GO:0006310">
    <property type="term" value="P:DNA recombination"/>
    <property type="evidence" value="ECO:0007669"/>
    <property type="project" value="UniProtKB-KW"/>
</dbReference>
<dbReference type="InterPro" id="IPR011010">
    <property type="entry name" value="DNA_brk_join_enz"/>
</dbReference>
<dbReference type="PANTHER" id="PTHR30629:SF2">
    <property type="entry name" value="PROPHAGE INTEGRASE INTS-RELATED"/>
    <property type="match status" value="1"/>
</dbReference>
<comment type="caution">
    <text evidence="8">The sequence shown here is derived from an EMBL/GenBank/DDBJ whole genome shotgun (WGS) entry which is preliminary data.</text>
</comment>
<dbReference type="Proteomes" id="UP000237423">
    <property type="component" value="Unassembled WGS sequence"/>
</dbReference>
<evidence type="ECO:0000256" key="3">
    <source>
        <dbReference type="ARBA" id="ARBA00023125"/>
    </source>
</evidence>
<dbReference type="Gene3D" id="1.10.150.130">
    <property type="match status" value="1"/>
</dbReference>
<feature type="domain" description="Core-binding (CB)" evidence="7">
    <location>
        <begin position="102"/>
        <end position="183"/>
    </location>
</feature>
<organism evidence="8 9">
    <name type="scientific">Methylovulum psychrotolerans</name>
    <dbReference type="NCBI Taxonomy" id="1704499"/>
    <lineage>
        <taxon>Bacteria</taxon>
        <taxon>Pseudomonadati</taxon>
        <taxon>Pseudomonadota</taxon>
        <taxon>Gammaproteobacteria</taxon>
        <taxon>Methylococcales</taxon>
        <taxon>Methylococcaceae</taxon>
        <taxon>Methylovulum</taxon>
    </lineage>
</organism>
<dbReference type="Pfam" id="PF00589">
    <property type="entry name" value="Phage_integrase"/>
    <property type="match status" value="1"/>
</dbReference>
<evidence type="ECO:0000313" key="8">
    <source>
        <dbReference type="EMBL" id="POZ53383.1"/>
    </source>
</evidence>
<proteinExistence type="inferred from homology"/>
<evidence type="ECO:0000259" key="7">
    <source>
        <dbReference type="PROSITE" id="PS51900"/>
    </source>
</evidence>
<evidence type="ECO:0000259" key="6">
    <source>
        <dbReference type="PROSITE" id="PS51898"/>
    </source>
</evidence>
<keyword evidence="3 5" id="KW-0238">DNA-binding</keyword>
<accession>A0A2S5CRF4</accession>
<dbReference type="PROSITE" id="PS51898">
    <property type="entry name" value="TYR_RECOMBINASE"/>
    <property type="match status" value="1"/>
</dbReference>
<dbReference type="InterPro" id="IPR050808">
    <property type="entry name" value="Phage_Integrase"/>
</dbReference>
<dbReference type="InterPro" id="IPR025166">
    <property type="entry name" value="Integrase_DNA_bind_dom"/>
</dbReference>
<dbReference type="Pfam" id="PF22022">
    <property type="entry name" value="Phage_int_M"/>
    <property type="match status" value="1"/>
</dbReference>
<keyword evidence="4" id="KW-0233">DNA recombination</keyword>
<gene>
    <name evidence="8" type="ORF">AADEFJLK_00405</name>
</gene>
<dbReference type="GO" id="GO:0015074">
    <property type="term" value="P:DNA integration"/>
    <property type="evidence" value="ECO:0007669"/>
    <property type="project" value="UniProtKB-KW"/>
</dbReference>
<dbReference type="Gene3D" id="3.30.160.390">
    <property type="entry name" value="Integrase, DNA-binding domain"/>
    <property type="match status" value="1"/>
</dbReference>
<dbReference type="SUPFAM" id="SSF56349">
    <property type="entry name" value="DNA breaking-rejoining enzymes"/>
    <property type="match status" value="1"/>
</dbReference>
<feature type="domain" description="Tyr recombinase" evidence="6">
    <location>
        <begin position="214"/>
        <end position="386"/>
    </location>
</feature>
<dbReference type="Gene3D" id="1.10.443.10">
    <property type="entry name" value="Intergrase catalytic core"/>
    <property type="match status" value="1"/>
</dbReference>
<evidence type="ECO:0000256" key="1">
    <source>
        <dbReference type="ARBA" id="ARBA00008857"/>
    </source>
</evidence>
<comment type="similarity">
    <text evidence="1">Belongs to the 'phage' integrase family.</text>
</comment>
<dbReference type="CDD" id="cd00801">
    <property type="entry name" value="INT_P4_C"/>
    <property type="match status" value="1"/>
</dbReference>
<evidence type="ECO:0000313" key="9">
    <source>
        <dbReference type="Proteomes" id="UP000237423"/>
    </source>
</evidence>
<dbReference type="InterPro" id="IPR010998">
    <property type="entry name" value="Integrase_recombinase_N"/>
</dbReference>
<evidence type="ECO:0000256" key="4">
    <source>
        <dbReference type="ARBA" id="ARBA00023172"/>
    </source>
</evidence>
<protein>
    <submittedName>
        <fullName evidence="8">Integrase</fullName>
    </submittedName>
</protein>
<dbReference type="GO" id="GO:0003677">
    <property type="term" value="F:DNA binding"/>
    <property type="evidence" value="ECO:0007669"/>
    <property type="project" value="UniProtKB-UniRule"/>
</dbReference>